<feature type="region of interest" description="Disordered" evidence="4">
    <location>
        <begin position="127"/>
        <end position="166"/>
    </location>
</feature>
<keyword evidence="6" id="KW-1185">Reference proteome</keyword>
<dbReference type="PANTHER" id="PTHR21109">
    <property type="entry name" value="MITOCHONDRIAL 28S RIBOSOMAL PROTEIN S21"/>
    <property type="match status" value="1"/>
</dbReference>
<comment type="caution">
    <text evidence="5">The sequence shown here is derived from an EMBL/GenBank/DDBJ whole genome shotgun (WGS) entry which is preliminary data.</text>
</comment>
<dbReference type="GO" id="GO:0005840">
    <property type="term" value="C:ribosome"/>
    <property type="evidence" value="ECO:0007669"/>
    <property type="project" value="UniProtKB-KW"/>
</dbReference>
<organism evidence="5 6">
    <name type="scientific">Salvia divinorum</name>
    <name type="common">Maria pastora</name>
    <name type="synonym">Diviner's sage</name>
    <dbReference type="NCBI Taxonomy" id="28513"/>
    <lineage>
        <taxon>Eukaryota</taxon>
        <taxon>Viridiplantae</taxon>
        <taxon>Streptophyta</taxon>
        <taxon>Embryophyta</taxon>
        <taxon>Tracheophyta</taxon>
        <taxon>Spermatophyta</taxon>
        <taxon>Magnoliopsida</taxon>
        <taxon>eudicotyledons</taxon>
        <taxon>Gunneridae</taxon>
        <taxon>Pentapetalae</taxon>
        <taxon>asterids</taxon>
        <taxon>lamiids</taxon>
        <taxon>Lamiales</taxon>
        <taxon>Lamiaceae</taxon>
        <taxon>Nepetoideae</taxon>
        <taxon>Mentheae</taxon>
        <taxon>Salviinae</taxon>
        <taxon>Salvia</taxon>
        <taxon>Salvia subgen. Calosphace</taxon>
    </lineage>
</organism>
<dbReference type="HAMAP" id="MF_00358">
    <property type="entry name" value="Ribosomal_bS21"/>
    <property type="match status" value="1"/>
</dbReference>
<dbReference type="Pfam" id="PF01165">
    <property type="entry name" value="Ribosomal_S21"/>
    <property type="match status" value="1"/>
</dbReference>
<dbReference type="Gene3D" id="1.20.5.1150">
    <property type="entry name" value="Ribosomal protein S8"/>
    <property type="match status" value="1"/>
</dbReference>
<dbReference type="EMBL" id="JBEAFC010000006">
    <property type="protein sequence ID" value="KAL1553947.1"/>
    <property type="molecule type" value="Genomic_DNA"/>
</dbReference>
<dbReference type="NCBIfam" id="TIGR00030">
    <property type="entry name" value="S21p"/>
    <property type="match status" value="1"/>
</dbReference>
<dbReference type="PANTHER" id="PTHR21109:SF27">
    <property type="entry name" value="30S RIBOSOMAL PROTEIN S21, CHLOROPLASTIC"/>
    <property type="match status" value="1"/>
</dbReference>
<evidence type="ECO:0000256" key="2">
    <source>
        <dbReference type="ARBA" id="ARBA00022980"/>
    </source>
</evidence>
<reference evidence="5 6" key="1">
    <citation type="submission" date="2024-06" db="EMBL/GenBank/DDBJ databases">
        <title>A chromosome level genome sequence of Diviner's sage (Salvia divinorum).</title>
        <authorList>
            <person name="Ford S.A."/>
            <person name="Ro D.-K."/>
            <person name="Ness R.W."/>
            <person name="Phillips M.A."/>
        </authorList>
    </citation>
    <scope>NUCLEOTIDE SEQUENCE [LARGE SCALE GENOMIC DNA]</scope>
    <source>
        <strain evidence="5">SAF-2024a</strain>
        <tissue evidence="5">Leaf</tissue>
    </source>
</reference>
<name>A0ABD1HC04_SALDI</name>
<dbReference type="InterPro" id="IPR001911">
    <property type="entry name" value="Ribosomal_bS21"/>
</dbReference>
<proteinExistence type="inferred from homology"/>
<protein>
    <submittedName>
        <fullName evidence="5">30S ribosomal protein S21, chloroplastic-like</fullName>
    </submittedName>
</protein>
<evidence type="ECO:0000256" key="3">
    <source>
        <dbReference type="ARBA" id="ARBA00023274"/>
    </source>
</evidence>
<keyword evidence="2" id="KW-0689">Ribosomal protein</keyword>
<dbReference type="Proteomes" id="UP001567538">
    <property type="component" value="Unassembled WGS sequence"/>
</dbReference>
<sequence>MAVSKLDHIYWVSFSPHNPTETHRPPKSNLPLLSLKDPSTLSLNLLPTTPFKHQNEQLNQQCHPLSVAFPALAFSNTLFFASNVAMIVAEDEPEEKLIGRFRREVLKAGVLQECRRRRFFECSQEKRKRKSREAARRNRKRRPQQPKAKAETSKKKAQDTNDDDNWEFFDIDLPYC</sequence>
<feature type="compositionally biased region" description="Basic and acidic residues" evidence="4">
    <location>
        <begin position="148"/>
        <end position="159"/>
    </location>
</feature>
<dbReference type="InterPro" id="IPR038380">
    <property type="entry name" value="Ribosomal_bS21_sf"/>
</dbReference>
<accession>A0ABD1HC04</accession>
<evidence type="ECO:0000313" key="6">
    <source>
        <dbReference type="Proteomes" id="UP001567538"/>
    </source>
</evidence>
<dbReference type="PRINTS" id="PR00976">
    <property type="entry name" value="RIBOSOMALS21"/>
</dbReference>
<gene>
    <name evidence="5" type="ORF">AAHA92_14561</name>
</gene>
<feature type="compositionally biased region" description="Basic residues" evidence="4">
    <location>
        <begin position="127"/>
        <end position="144"/>
    </location>
</feature>
<dbReference type="GO" id="GO:1990904">
    <property type="term" value="C:ribonucleoprotein complex"/>
    <property type="evidence" value="ECO:0007669"/>
    <property type="project" value="UniProtKB-KW"/>
</dbReference>
<evidence type="ECO:0000256" key="1">
    <source>
        <dbReference type="ARBA" id="ARBA00006640"/>
    </source>
</evidence>
<dbReference type="AlphaFoldDB" id="A0ABD1HC04"/>
<keyword evidence="3" id="KW-0687">Ribonucleoprotein</keyword>
<evidence type="ECO:0000313" key="5">
    <source>
        <dbReference type="EMBL" id="KAL1553947.1"/>
    </source>
</evidence>
<evidence type="ECO:0000256" key="4">
    <source>
        <dbReference type="SAM" id="MobiDB-lite"/>
    </source>
</evidence>
<comment type="similarity">
    <text evidence="1">Belongs to the bacterial ribosomal protein bS21 family.</text>
</comment>